<comment type="caution">
    <text evidence="1">The sequence shown here is derived from an EMBL/GenBank/DDBJ whole genome shotgun (WGS) entry which is preliminary data.</text>
</comment>
<dbReference type="EMBL" id="VTHL01000024">
    <property type="protein sequence ID" value="TYZ06431.1"/>
    <property type="molecule type" value="Genomic_DNA"/>
</dbReference>
<accession>A0A5D6URV8</accession>
<gene>
    <name evidence="1" type="ORF">FY528_18140</name>
</gene>
<proteinExistence type="predicted"/>
<reference evidence="1 2" key="1">
    <citation type="submission" date="2019-08" db="EMBL/GenBank/DDBJ databases">
        <authorList>
            <person name="Seo M.-J."/>
        </authorList>
    </citation>
    <scope>NUCLEOTIDE SEQUENCE [LARGE SCALE GENOMIC DNA]</scope>
    <source>
        <strain evidence="1 2">KIGAM108</strain>
    </source>
</reference>
<sequence length="108" mass="12658">MKEFSLFDKLYVFTQKILQSQNIKEDKIEYYAHNPDTKHSTEIVDSCDRKLDFVYKISLPIVSSDNKTAIININEDCNCGLGGYWGTFVFRKENGKWKLVQTYNYIIS</sequence>
<dbReference type="AlphaFoldDB" id="A0A5D6URV8"/>
<keyword evidence="2" id="KW-1185">Reference proteome</keyword>
<protein>
    <submittedName>
        <fullName evidence="1">Uncharacterized protein</fullName>
    </submittedName>
</protein>
<dbReference type="RefSeq" id="WP_149072442.1">
    <property type="nucleotide sequence ID" value="NZ_VTHL01000024.1"/>
</dbReference>
<evidence type="ECO:0000313" key="1">
    <source>
        <dbReference type="EMBL" id="TYZ06431.1"/>
    </source>
</evidence>
<organism evidence="1 2">
    <name type="scientific">Hymenobacter lutimineralis</name>
    <dbReference type="NCBI Taxonomy" id="2606448"/>
    <lineage>
        <taxon>Bacteria</taxon>
        <taxon>Pseudomonadati</taxon>
        <taxon>Bacteroidota</taxon>
        <taxon>Cytophagia</taxon>
        <taxon>Cytophagales</taxon>
        <taxon>Hymenobacteraceae</taxon>
        <taxon>Hymenobacter</taxon>
    </lineage>
</organism>
<evidence type="ECO:0000313" key="2">
    <source>
        <dbReference type="Proteomes" id="UP000322791"/>
    </source>
</evidence>
<dbReference type="Proteomes" id="UP000322791">
    <property type="component" value="Unassembled WGS sequence"/>
</dbReference>
<name>A0A5D6URV8_9BACT</name>